<evidence type="ECO:0000313" key="5">
    <source>
        <dbReference type="Proteomes" id="UP000270094"/>
    </source>
</evidence>
<evidence type="ECO:0000313" key="4">
    <source>
        <dbReference type="EMBL" id="VDM74910.1"/>
    </source>
</evidence>
<gene>
    <name evidence="4" type="ORF">SVUK_LOCUS9908</name>
</gene>
<dbReference type="InterPro" id="IPR029058">
    <property type="entry name" value="AB_hydrolase_fold"/>
</dbReference>
<evidence type="ECO:0000259" key="3">
    <source>
        <dbReference type="Pfam" id="PF00135"/>
    </source>
</evidence>
<proteinExistence type="inferred from homology"/>
<evidence type="ECO:0000256" key="2">
    <source>
        <dbReference type="SAM" id="SignalP"/>
    </source>
</evidence>
<feature type="chain" id="PRO_5018230554" description="Carboxylesterase type B domain-containing protein" evidence="2">
    <location>
        <begin position="17"/>
        <end position="233"/>
    </location>
</feature>
<dbReference type="SUPFAM" id="SSF53474">
    <property type="entry name" value="alpha/beta-Hydrolases"/>
    <property type="match status" value="1"/>
</dbReference>
<dbReference type="EMBL" id="UYYB01094738">
    <property type="protein sequence ID" value="VDM74910.1"/>
    <property type="molecule type" value="Genomic_DNA"/>
</dbReference>
<dbReference type="Gene3D" id="3.40.50.1820">
    <property type="entry name" value="alpha/beta hydrolase"/>
    <property type="match status" value="1"/>
</dbReference>
<dbReference type="OrthoDB" id="6846267at2759"/>
<dbReference type="PANTHER" id="PTHR11559">
    <property type="entry name" value="CARBOXYLESTERASE"/>
    <property type="match status" value="1"/>
</dbReference>
<comment type="similarity">
    <text evidence="1">Belongs to the 'GDXG' lipolytic enzyme family.</text>
</comment>
<evidence type="ECO:0000256" key="1">
    <source>
        <dbReference type="ARBA" id="ARBA00010515"/>
    </source>
</evidence>
<feature type="signal peptide" evidence="2">
    <location>
        <begin position="1"/>
        <end position="16"/>
    </location>
</feature>
<dbReference type="Pfam" id="PF00135">
    <property type="entry name" value="COesterase"/>
    <property type="match status" value="2"/>
</dbReference>
<keyword evidence="5" id="KW-1185">Reference proteome</keyword>
<dbReference type="Proteomes" id="UP000270094">
    <property type="component" value="Unassembled WGS sequence"/>
</dbReference>
<dbReference type="InterPro" id="IPR002168">
    <property type="entry name" value="Lipase_GDXG_HIS_AS"/>
</dbReference>
<keyword evidence="2" id="KW-0732">Signal</keyword>
<dbReference type="GO" id="GO:0016787">
    <property type="term" value="F:hydrolase activity"/>
    <property type="evidence" value="ECO:0007669"/>
    <property type="project" value="InterPro"/>
</dbReference>
<accession>A0A3P7IP86</accession>
<organism evidence="4 5">
    <name type="scientific">Strongylus vulgaris</name>
    <name type="common">Blood worm</name>
    <dbReference type="NCBI Taxonomy" id="40348"/>
    <lineage>
        <taxon>Eukaryota</taxon>
        <taxon>Metazoa</taxon>
        <taxon>Ecdysozoa</taxon>
        <taxon>Nematoda</taxon>
        <taxon>Chromadorea</taxon>
        <taxon>Rhabditida</taxon>
        <taxon>Rhabditina</taxon>
        <taxon>Rhabditomorpha</taxon>
        <taxon>Strongyloidea</taxon>
        <taxon>Strongylidae</taxon>
        <taxon>Strongylus</taxon>
    </lineage>
</organism>
<dbReference type="InterPro" id="IPR050309">
    <property type="entry name" value="Type-B_Carboxylest/Lipase"/>
</dbReference>
<feature type="domain" description="Carboxylesterase type B" evidence="3">
    <location>
        <begin position="18"/>
        <end position="129"/>
    </location>
</feature>
<name>A0A3P7IP86_STRVU</name>
<dbReference type="InterPro" id="IPR002018">
    <property type="entry name" value="CarbesteraseB"/>
</dbReference>
<dbReference type="AlphaFoldDB" id="A0A3P7IP86"/>
<feature type="domain" description="Carboxylesterase type B" evidence="3">
    <location>
        <begin position="130"/>
        <end position="227"/>
    </location>
</feature>
<sequence>MLPLLLPISFVALSSTAPMLDLEPGKVQGFEYKTDNNDAAEIFLNIPYASPPIGELRFEKPQPVPPWQGIRNGTIFGPNCIQLVPSKHASENCLTLNIIRPKLNNQTTSLPILLWIHGGGYEVGSAFSFGYEGFFSTGDKRMPGNLGLYDMTEALKFVHKNAKHIGGDPLRITVWGHSAGSAAAGQLILSPKSRDYIAQSIEMSGSPYGSWAIGAGVANNSLELAKISTKMWY</sequence>
<dbReference type="PROSITE" id="PS01173">
    <property type="entry name" value="LIPASE_GDXG_HIS"/>
    <property type="match status" value="1"/>
</dbReference>
<reference evidence="4 5" key="1">
    <citation type="submission" date="2018-11" db="EMBL/GenBank/DDBJ databases">
        <authorList>
            <consortium name="Pathogen Informatics"/>
        </authorList>
    </citation>
    <scope>NUCLEOTIDE SEQUENCE [LARGE SCALE GENOMIC DNA]</scope>
</reference>
<protein>
    <recommendedName>
        <fullName evidence="3">Carboxylesterase type B domain-containing protein</fullName>
    </recommendedName>
</protein>